<protein>
    <submittedName>
        <fullName evidence="3">Uncharacterized protein</fullName>
    </submittedName>
</protein>
<evidence type="ECO:0000256" key="1">
    <source>
        <dbReference type="SAM" id="Coils"/>
    </source>
</evidence>
<accession>A0ABT2SV63</accession>
<feature type="transmembrane region" description="Helical" evidence="2">
    <location>
        <begin position="12"/>
        <end position="37"/>
    </location>
</feature>
<keyword evidence="4" id="KW-1185">Reference proteome</keyword>
<organism evidence="3 4">
    <name type="scientific">[Clostridium] ammoniilyticum</name>
    <dbReference type="NCBI Taxonomy" id="2981784"/>
    <lineage>
        <taxon>Bacteria</taxon>
        <taxon>Bacillati</taxon>
        <taxon>Bacillota</taxon>
        <taxon>Erysipelotrichia</taxon>
        <taxon>Erysipelotrichales</taxon>
        <taxon>Coprobacillaceae</taxon>
        <taxon>Faecalibacillus</taxon>
    </lineage>
</organism>
<evidence type="ECO:0000256" key="2">
    <source>
        <dbReference type="SAM" id="Phobius"/>
    </source>
</evidence>
<feature type="coiled-coil region" evidence="1">
    <location>
        <begin position="107"/>
        <end position="148"/>
    </location>
</feature>
<feature type="transmembrane region" description="Helical" evidence="2">
    <location>
        <begin position="49"/>
        <end position="67"/>
    </location>
</feature>
<sequence>MKKQDNKKKTFSDYVSLGAVFTSVIYVIWAIIILVTVWTSKKEFNSSQVSLAISLLSLAFSFIVYVINYNDQKAAKEQNQQITDHINNCKRSLFTDIKTILKEKESTDDLKRQISYLKKENDALRTKLEEKNRAYDKLVDKILDSQKEVCVLSKIAKKIKK</sequence>
<keyword evidence="1" id="KW-0175">Coiled coil</keyword>
<keyword evidence="2" id="KW-0812">Transmembrane</keyword>
<gene>
    <name evidence="3" type="ORF">OCV55_08500</name>
</gene>
<evidence type="ECO:0000313" key="3">
    <source>
        <dbReference type="EMBL" id="MCU6738721.1"/>
    </source>
</evidence>
<keyword evidence="2" id="KW-1133">Transmembrane helix</keyword>
<reference evidence="3 4" key="1">
    <citation type="journal article" date="2021" name="ISME Commun">
        <title>Automated analysis of genomic sequences facilitates high-throughput and comprehensive description of bacteria.</title>
        <authorList>
            <person name="Hitch T.C.A."/>
        </authorList>
    </citation>
    <scope>NUCLEOTIDE SEQUENCE [LARGE SCALE GENOMIC DNA]</scope>
    <source>
        <strain evidence="3 4">H4_15</strain>
    </source>
</reference>
<evidence type="ECO:0000313" key="4">
    <source>
        <dbReference type="Proteomes" id="UP001208364"/>
    </source>
</evidence>
<dbReference type="RefSeq" id="WP_147580356.1">
    <property type="nucleotide sequence ID" value="NZ_JAOQJR010000008.1"/>
</dbReference>
<dbReference type="EMBL" id="JAOQJR010000008">
    <property type="protein sequence ID" value="MCU6738721.1"/>
    <property type="molecule type" value="Genomic_DNA"/>
</dbReference>
<comment type="caution">
    <text evidence="3">The sequence shown here is derived from an EMBL/GenBank/DDBJ whole genome shotgun (WGS) entry which is preliminary data.</text>
</comment>
<dbReference type="Proteomes" id="UP001208364">
    <property type="component" value="Unassembled WGS sequence"/>
</dbReference>
<keyword evidence="2" id="KW-0472">Membrane</keyword>
<name>A0ABT2SV63_9FIRM</name>
<proteinExistence type="predicted"/>